<reference evidence="3" key="1">
    <citation type="submission" date="2013-01" db="EMBL/GenBank/DDBJ databases">
        <title>Draft Genome Sequence of a Mulberry Tree, Morus notabilis C.K. Schneid.</title>
        <authorList>
            <person name="He N."/>
            <person name="Zhao S."/>
        </authorList>
    </citation>
    <scope>NUCLEOTIDE SEQUENCE</scope>
</reference>
<keyword evidence="1" id="KW-0812">Transmembrane</keyword>
<evidence type="ECO:0000256" key="1">
    <source>
        <dbReference type="SAM" id="Phobius"/>
    </source>
</evidence>
<dbReference type="InterPro" id="IPR053258">
    <property type="entry name" value="Ca-permeable_cation_channel"/>
</dbReference>
<dbReference type="AlphaFoldDB" id="W9RVC7"/>
<sequence length="106" mass="11683">MQEPHFGMRTQGDEVRTLHTNVLPLIGASAAFLQLQPESPFQTHYKTMVTSLIAACVYVVTGLASIKFNGFIKEVITEVSLLSGLLSPLLMFLTMFPLLGWVCLVL</sequence>
<dbReference type="Proteomes" id="UP000030645">
    <property type="component" value="Unassembled WGS sequence"/>
</dbReference>
<protein>
    <submittedName>
        <fullName evidence="2">Uncharacterized protein</fullName>
    </submittedName>
</protein>
<keyword evidence="1" id="KW-0472">Membrane</keyword>
<dbReference type="PANTHER" id="PTHR34115:SF13">
    <property type="entry name" value="RPB1A"/>
    <property type="match status" value="1"/>
</dbReference>
<gene>
    <name evidence="2" type="ORF">L484_020201</name>
</gene>
<organism evidence="2 3">
    <name type="scientific">Morus notabilis</name>
    <dbReference type="NCBI Taxonomy" id="981085"/>
    <lineage>
        <taxon>Eukaryota</taxon>
        <taxon>Viridiplantae</taxon>
        <taxon>Streptophyta</taxon>
        <taxon>Embryophyta</taxon>
        <taxon>Tracheophyta</taxon>
        <taxon>Spermatophyta</taxon>
        <taxon>Magnoliopsida</taxon>
        <taxon>eudicotyledons</taxon>
        <taxon>Gunneridae</taxon>
        <taxon>Pentapetalae</taxon>
        <taxon>rosids</taxon>
        <taxon>fabids</taxon>
        <taxon>Rosales</taxon>
        <taxon>Moraceae</taxon>
        <taxon>Moreae</taxon>
        <taxon>Morus</taxon>
    </lineage>
</organism>
<feature type="transmembrane region" description="Helical" evidence="1">
    <location>
        <begin position="86"/>
        <end position="105"/>
    </location>
</feature>
<feature type="transmembrane region" description="Helical" evidence="1">
    <location>
        <begin position="47"/>
        <end position="66"/>
    </location>
</feature>
<keyword evidence="3" id="KW-1185">Reference proteome</keyword>
<keyword evidence="1" id="KW-1133">Transmembrane helix</keyword>
<dbReference type="EMBL" id="KE345280">
    <property type="protein sequence ID" value="EXB97652.1"/>
    <property type="molecule type" value="Genomic_DNA"/>
</dbReference>
<name>W9RVC7_9ROSA</name>
<accession>W9RVC7</accession>
<dbReference type="PANTHER" id="PTHR34115">
    <property type="entry name" value="PROTEIN, PUTATIVE-RELATED"/>
    <property type="match status" value="1"/>
</dbReference>
<proteinExistence type="predicted"/>
<evidence type="ECO:0000313" key="3">
    <source>
        <dbReference type="Proteomes" id="UP000030645"/>
    </source>
</evidence>
<evidence type="ECO:0000313" key="2">
    <source>
        <dbReference type="EMBL" id="EXB97652.1"/>
    </source>
</evidence>